<evidence type="ECO:0000313" key="2">
    <source>
        <dbReference type="Proteomes" id="UP000069015"/>
    </source>
</evidence>
<sequence length="493" mass="55831">MNVYRILIPIILSILSGLSFSSVATSLSELHDIKQGKFFLYDKSSTGPTYELVLVKNGTGKYARQTESQISWNKVDDGLQINLASPELIWAYQDQGVEYRSEIYQMHVFPSEEGVSFAQHMRVVRTDTMEVVETQAQHFAGTLVPAKSMQRWLVDLTDGTWVLPGVDYILYEEFDIPAFGAVEANFFANGHGQIVHHDKTVSRFKWRIKGNRLVLRYWKNGIKQKLVLRITESLAGVGLRVVIKATGHTGKAPLLRTGLMIKDQQTHFSYENTVGTWLRGEARYDYFEDHVYIPNVAFGSAVWSFNQAGEIERQKIIHPQLGTVPVCPDDTCYVSCTFTLKLLAQDEDALYVSVQTDSELVDAGPHFFMGKAIVKFELKPYQSVSAFNYSWLGQTTLTFKSESESARYYFMMMPSETGAWEYVYAKEAPNNIQGKFTVVDGKLHLEGELETHVLEIQKSTRDSLDVCRYTQGSSCEVGDTMILEFHNGTDLLE</sequence>
<accession>A0A0U3H0D8</accession>
<organism evidence="1 2">
    <name type="scientific">Pseudoalteromonas rubra</name>
    <dbReference type="NCBI Taxonomy" id="43658"/>
    <lineage>
        <taxon>Bacteria</taxon>
        <taxon>Pseudomonadati</taxon>
        <taxon>Pseudomonadota</taxon>
        <taxon>Gammaproteobacteria</taxon>
        <taxon>Alteromonadales</taxon>
        <taxon>Pseudoalteromonadaceae</taxon>
        <taxon>Pseudoalteromonas</taxon>
    </lineage>
</organism>
<proteinExistence type="predicted"/>
<name>A0A0U3H0D8_9GAMM</name>
<dbReference type="KEGG" id="prr:AT705_24350"/>
<evidence type="ECO:0000313" key="1">
    <source>
        <dbReference type="EMBL" id="ALU46046.1"/>
    </source>
</evidence>
<dbReference type="AlphaFoldDB" id="A0A0U3H0D8"/>
<dbReference type="EMBL" id="CP013612">
    <property type="protein sequence ID" value="ALU46046.1"/>
    <property type="molecule type" value="Genomic_DNA"/>
</dbReference>
<reference evidence="1 2" key="1">
    <citation type="submission" date="2015-12" db="EMBL/GenBank/DDBJ databases">
        <title>Complete genome sequence of Pseudoalteromonas rubra SCSIO 6842, harboring a conjugative plasmid.</title>
        <authorList>
            <person name="Li B."/>
            <person name="Wang X."/>
        </authorList>
    </citation>
    <scope>NUCLEOTIDE SEQUENCE [LARGE SCALE GENOMIC DNA]</scope>
    <source>
        <strain evidence="1 2">SCSIO 6842</strain>
    </source>
</reference>
<dbReference type="Proteomes" id="UP000069015">
    <property type="component" value="Chromosome 2"/>
</dbReference>
<dbReference type="RefSeq" id="WP_058798885.1">
    <property type="nucleotide sequence ID" value="NZ_CP013612.1"/>
</dbReference>
<gene>
    <name evidence="1" type="ORF">AT705_24350</name>
</gene>
<protein>
    <submittedName>
        <fullName evidence="1">Uncharacterized protein</fullName>
    </submittedName>
</protein>